<protein>
    <submittedName>
        <fullName evidence="2">FKBP prolyl isomerase like</fullName>
    </submittedName>
</protein>
<proteinExistence type="predicted"/>
<dbReference type="InterPro" id="IPR019734">
    <property type="entry name" value="TPR_rpt"/>
</dbReference>
<reference evidence="2" key="2">
    <citation type="submission" date="2025-09" db="UniProtKB">
        <authorList>
            <consortium name="Ensembl"/>
        </authorList>
    </citation>
    <scope>IDENTIFICATION</scope>
</reference>
<dbReference type="PANTHER" id="PTHR46512:SF10">
    <property type="entry name" value="FK506-BINDING PROTEIN-LIKE"/>
    <property type="match status" value="1"/>
</dbReference>
<gene>
    <name evidence="2" type="primary">FKBPL</name>
</gene>
<dbReference type="Gene3D" id="1.25.40.10">
    <property type="entry name" value="Tetratricopeptide repeat domain"/>
    <property type="match status" value="1"/>
</dbReference>
<dbReference type="PROSITE" id="PS50005">
    <property type="entry name" value="TPR"/>
    <property type="match status" value="1"/>
</dbReference>
<keyword evidence="3" id="KW-1185">Reference proteome</keyword>
<sequence length="272" mass="30352">MEVLDSSCTNIPPSWQSPDRSFTKTILERGSGVDKPKECSRCLIFLDSVAPMPGQTVSPPGSGYPAGSWFQVELGEGDTFQDRMVDQCLETMLPGEVCQVESASGLRFRLQMASFENGKETWELRTDEKVQMAARDRERGGKAFREGNIEGAERRYTRALRLLVCAPGAAETEKVALLVNMAACDLKRGRLSEAEKRCALALEKDPGTQKALYRRGMARAGMADWCGARDDFEQLLNLDPGNREARRELARVRDRHRQEQGQISKALGKMFL</sequence>
<accession>A0A8C5MYJ9</accession>
<dbReference type="PANTHER" id="PTHR46512">
    <property type="entry name" value="PEPTIDYLPROLYL ISOMERASE"/>
    <property type="match status" value="1"/>
</dbReference>
<dbReference type="AlphaFoldDB" id="A0A8C5MYJ9"/>
<feature type="repeat" description="TPR" evidence="1">
    <location>
        <begin position="209"/>
        <end position="242"/>
    </location>
</feature>
<evidence type="ECO:0000313" key="3">
    <source>
        <dbReference type="Proteomes" id="UP000694569"/>
    </source>
</evidence>
<evidence type="ECO:0000313" key="2">
    <source>
        <dbReference type="Ensembl" id="ENSLLEP00000021642.1"/>
    </source>
</evidence>
<dbReference type="GeneTree" id="ENSGT00920000149187"/>
<dbReference type="InterPro" id="IPR050754">
    <property type="entry name" value="FKBP4/5/8-like"/>
</dbReference>
<dbReference type="InterPro" id="IPR011990">
    <property type="entry name" value="TPR-like_helical_dom_sf"/>
</dbReference>
<reference evidence="2" key="1">
    <citation type="submission" date="2025-08" db="UniProtKB">
        <authorList>
            <consortium name="Ensembl"/>
        </authorList>
    </citation>
    <scope>IDENTIFICATION</scope>
</reference>
<keyword evidence="1" id="KW-0802">TPR repeat</keyword>
<dbReference type="Proteomes" id="UP000694569">
    <property type="component" value="Unplaced"/>
</dbReference>
<dbReference type="SUPFAM" id="SSF48452">
    <property type="entry name" value="TPR-like"/>
    <property type="match status" value="1"/>
</dbReference>
<dbReference type="Ensembl" id="ENSLLET00000022476.1">
    <property type="protein sequence ID" value="ENSLLEP00000021642.1"/>
    <property type="gene ID" value="ENSLLEG00000013716.1"/>
</dbReference>
<organism evidence="2 3">
    <name type="scientific">Leptobrachium leishanense</name>
    <name type="common">Leishan spiny toad</name>
    <dbReference type="NCBI Taxonomy" id="445787"/>
    <lineage>
        <taxon>Eukaryota</taxon>
        <taxon>Metazoa</taxon>
        <taxon>Chordata</taxon>
        <taxon>Craniata</taxon>
        <taxon>Vertebrata</taxon>
        <taxon>Euteleostomi</taxon>
        <taxon>Amphibia</taxon>
        <taxon>Batrachia</taxon>
        <taxon>Anura</taxon>
        <taxon>Pelobatoidea</taxon>
        <taxon>Megophryidae</taxon>
        <taxon>Leptobrachium</taxon>
    </lineage>
</organism>
<evidence type="ECO:0000256" key="1">
    <source>
        <dbReference type="PROSITE-ProRule" id="PRU00339"/>
    </source>
</evidence>
<dbReference type="OrthoDB" id="433738at2759"/>
<name>A0A8C5MYJ9_9ANUR</name>